<dbReference type="SUPFAM" id="SSF63433">
    <property type="entry name" value="Fumarylacetoacetate hydrolase, FAH, N-terminal domain"/>
    <property type="match status" value="1"/>
</dbReference>
<proteinExistence type="predicted"/>
<keyword evidence="9" id="KW-0828">Tyrosine catabolism</keyword>
<dbReference type="EMBL" id="CAJHCQ010000014">
    <property type="protein sequence ID" value="CAD6550431.1"/>
    <property type="molecule type" value="Genomic_DNA"/>
</dbReference>
<keyword evidence="7" id="KW-0106">Calcium</keyword>
<dbReference type="Proteomes" id="UP000656319">
    <property type="component" value="Unassembled WGS sequence"/>
</dbReference>
<evidence type="ECO:0000256" key="10">
    <source>
        <dbReference type="ARBA" id="ARBA00023232"/>
    </source>
</evidence>
<keyword evidence="8" id="KW-0460">Magnesium</keyword>
<name>A0ABM8NZA7_9BURK</name>
<evidence type="ECO:0000256" key="9">
    <source>
        <dbReference type="ARBA" id="ARBA00022878"/>
    </source>
</evidence>
<dbReference type="InterPro" id="IPR036663">
    <property type="entry name" value="Fumarylacetoacetase_C_sf"/>
</dbReference>
<keyword evidence="10" id="KW-0585">Phenylalanine catabolism</keyword>
<dbReference type="RefSeq" id="WP_201698567.1">
    <property type="nucleotide sequence ID" value="NZ_CAJHCQ010000014.1"/>
</dbReference>
<evidence type="ECO:0000313" key="14">
    <source>
        <dbReference type="Proteomes" id="UP000656319"/>
    </source>
</evidence>
<comment type="cofactor">
    <cofactor evidence="2">
        <name>Mg(2+)</name>
        <dbReference type="ChEBI" id="CHEBI:18420"/>
    </cofactor>
</comment>
<protein>
    <recommendedName>
        <fullName evidence="4">fumarylacetoacetase</fullName>
        <ecNumber evidence="4">3.7.1.2</ecNumber>
    </recommendedName>
</protein>
<evidence type="ECO:0000256" key="5">
    <source>
        <dbReference type="ARBA" id="ARBA00022723"/>
    </source>
</evidence>
<evidence type="ECO:0000256" key="8">
    <source>
        <dbReference type="ARBA" id="ARBA00022842"/>
    </source>
</evidence>
<sequence length="443" mass="47978">MRLDHTHDAAAKSWVESANQPESAFPLQNLPFSVFRRAGTSEAFRGGVALGDYVIDLKAIAALGGLSGSAGQAVLACTEPTLNAFLALGPNAWRALRHAVFAWFSKGESLAPSAPSVDELEGCLMPQADAEYALPVQIGDYTDFYTSIDHARNIVKLLRPDGSISPNFQWMPIAYHGRVSSIGLSGQAVRRPVGQRFAAGKREPELGPCARLDYELELGIFIGVGNEQGARIPVESAEEHVFGLCLLNDWSARDIQSWESTPLGPFLAKNFATTISPWIVTMDALAPFRTAWVRPEGDPQPLEYLSMPEADDQAFDIQLEVAIETADARRSGRRPSRVSRTSFRHQYWSVAQMVAHHTIGGCNLRPGDLLGSGTISGPTALEAGALIELSRAGESPVELAGGETRAFLEDADVVVMKGWCEQPGFVSIGFGENRGEIFPAKWE</sequence>
<dbReference type="PANTHER" id="PTHR43069">
    <property type="entry name" value="FUMARYLACETOACETASE"/>
    <property type="match status" value="1"/>
</dbReference>
<evidence type="ECO:0000256" key="1">
    <source>
        <dbReference type="ARBA" id="ARBA00001913"/>
    </source>
</evidence>
<comment type="pathway">
    <text evidence="3">Amino-acid degradation; L-phenylalanine degradation; acetoacetate and fumarate from L-phenylalanine: step 6/6.</text>
</comment>
<dbReference type="NCBIfam" id="TIGR01266">
    <property type="entry name" value="fum_ac_acetase"/>
    <property type="match status" value="1"/>
</dbReference>
<keyword evidence="5" id="KW-0479">Metal-binding</keyword>
<feature type="domain" description="Fumarylacetoacetase N-terminal" evidence="12">
    <location>
        <begin position="28"/>
        <end position="135"/>
    </location>
</feature>
<evidence type="ECO:0000256" key="7">
    <source>
        <dbReference type="ARBA" id="ARBA00022837"/>
    </source>
</evidence>
<evidence type="ECO:0000259" key="12">
    <source>
        <dbReference type="Pfam" id="PF09298"/>
    </source>
</evidence>
<accession>A0ABM8NZA7</accession>
<evidence type="ECO:0000256" key="4">
    <source>
        <dbReference type="ARBA" id="ARBA00012094"/>
    </source>
</evidence>
<organism evidence="13 14">
    <name type="scientific">Paraburkholderia hiiakae</name>
    <dbReference type="NCBI Taxonomy" id="1081782"/>
    <lineage>
        <taxon>Bacteria</taxon>
        <taxon>Pseudomonadati</taxon>
        <taxon>Pseudomonadota</taxon>
        <taxon>Betaproteobacteria</taxon>
        <taxon>Burkholderiales</taxon>
        <taxon>Burkholderiaceae</taxon>
        <taxon>Paraburkholderia</taxon>
    </lineage>
</organism>
<evidence type="ECO:0000313" key="13">
    <source>
        <dbReference type="EMBL" id="CAD6550431.1"/>
    </source>
</evidence>
<reference evidence="13 14" key="1">
    <citation type="submission" date="2020-10" db="EMBL/GenBank/DDBJ databases">
        <authorList>
            <person name="Peeters C."/>
        </authorList>
    </citation>
    <scope>NUCLEOTIDE SEQUENCE [LARGE SCALE GENOMIC DNA]</scope>
    <source>
        <strain evidence="13 14">LMG 27952</strain>
    </source>
</reference>
<dbReference type="InterPro" id="IPR011234">
    <property type="entry name" value="Fumarylacetoacetase-like_C"/>
</dbReference>
<evidence type="ECO:0000256" key="6">
    <source>
        <dbReference type="ARBA" id="ARBA00022801"/>
    </source>
</evidence>
<dbReference type="Pfam" id="PF09298">
    <property type="entry name" value="FAA_hydrolase_N"/>
    <property type="match status" value="1"/>
</dbReference>
<dbReference type="InterPro" id="IPR015377">
    <property type="entry name" value="Fumarylacetoacetase_N"/>
</dbReference>
<dbReference type="Gene3D" id="2.30.30.230">
    <property type="entry name" value="Fumarylacetoacetase, N-terminal domain"/>
    <property type="match status" value="1"/>
</dbReference>
<evidence type="ECO:0000256" key="3">
    <source>
        <dbReference type="ARBA" id="ARBA00004782"/>
    </source>
</evidence>
<evidence type="ECO:0000259" key="11">
    <source>
        <dbReference type="Pfam" id="PF01557"/>
    </source>
</evidence>
<comment type="caution">
    <text evidence="13">The sequence shown here is derived from an EMBL/GenBank/DDBJ whole genome shotgun (WGS) entry which is preliminary data.</text>
</comment>
<keyword evidence="6" id="KW-0378">Hydrolase</keyword>
<dbReference type="EC" id="3.7.1.2" evidence="4"/>
<dbReference type="PANTHER" id="PTHR43069:SF2">
    <property type="entry name" value="FUMARYLACETOACETASE"/>
    <property type="match status" value="1"/>
</dbReference>
<feature type="domain" description="Fumarylacetoacetase-like C-terminal" evidence="11">
    <location>
        <begin position="149"/>
        <end position="416"/>
    </location>
</feature>
<dbReference type="Pfam" id="PF01557">
    <property type="entry name" value="FAA_hydrolase"/>
    <property type="match status" value="1"/>
</dbReference>
<dbReference type="Gene3D" id="3.90.850.10">
    <property type="entry name" value="Fumarylacetoacetase-like, C-terminal domain"/>
    <property type="match status" value="1"/>
</dbReference>
<dbReference type="InterPro" id="IPR036462">
    <property type="entry name" value="Fumarylacetoacetase_N_sf"/>
</dbReference>
<dbReference type="SUPFAM" id="SSF56529">
    <property type="entry name" value="FAH"/>
    <property type="match status" value="1"/>
</dbReference>
<evidence type="ECO:0000256" key="2">
    <source>
        <dbReference type="ARBA" id="ARBA00001946"/>
    </source>
</evidence>
<dbReference type="InterPro" id="IPR005959">
    <property type="entry name" value="Fumarylacetoacetase"/>
</dbReference>
<gene>
    <name evidence="13" type="ORF">LMG27952_05010</name>
</gene>
<keyword evidence="14" id="KW-1185">Reference proteome</keyword>
<comment type="cofactor">
    <cofactor evidence="1">
        <name>Ca(2+)</name>
        <dbReference type="ChEBI" id="CHEBI:29108"/>
    </cofactor>
</comment>